<dbReference type="AlphaFoldDB" id="A0A1H2X1N3"/>
<dbReference type="OMA" id="CAHPLDF"/>
<feature type="domain" description="CBS" evidence="3">
    <location>
        <begin position="82"/>
        <end position="141"/>
    </location>
</feature>
<evidence type="ECO:0000259" key="4">
    <source>
        <dbReference type="PROSITE" id="PS51671"/>
    </source>
</evidence>
<evidence type="ECO:0000313" key="6">
    <source>
        <dbReference type="Proteomes" id="UP000182379"/>
    </source>
</evidence>
<accession>A0A1H2X1N3</accession>
<dbReference type="InterPro" id="IPR000644">
    <property type="entry name" value="CBS_dom"/>
</dbReference>
<feature type="domain" description="ACT" evidence="4">
    <location>
        <begin position="144"/>
        <end position="216"/>
    </location>
</feature>
<dbReference type="Gene3D" id="3.10.580.10">
    <property type="entry name" value="CBS-domain"/>
    <property type="match status" value="1"/>
</dbReference>
<protein>
    <submittedName>
        <fullName evidence="5">Acetoin utilization protein AcuB</fullName>
    </submittedName>
</protein>
<dbReference type="SUPFAM" id="SSF54631">
    <property type="entry name" value="CBS-domain pair"/>
    <property type="match status" value="1"/>
</dbReference>
<dbReference type="EMBL" id="FNOP01000007">
    <property type="protein sequence ID" value="SDW86790.1"/>
    <property type="molecule type" value="Genomic_DNA"/>
</dbReference>
<dbReference type="Gene3D" id="3.30.70.260">
    <property type="match status" value="1"/>
</dbReference>
<evidence type="ECO:0000256" key="1">
    <source>
        <dbReference type="ARBA" id="ARBA00023122"/>
    </source>
</evidence>
<feature type="domain" description="CBS" evidence="3">
    <location>
        <begin position="7"/>
        <end position="63"/>
    </location>
</feature>
<dbReference type="InterPro" id="IPR051257">
    <property type="entry name" value="Diverse_CBS-Domain"/>
</dbReference>
<dbReference type="Pfam" id="PF00571">
    <property type="entry name" value="CBS"/>
    <property type="match status" value="2"/>
</dbReference>
<dbReference type="GeneID" id="78333765"/>
<reference evidence="5 6" key="1">
    <citation type="submission" date="2016-10" db="EMBL/GenBank/DDBJ databases">
        <authorList>
            <person name="Varghese N."/>
            <person name="Submissions S."/>
        </authorList>
    </citation>
    <scope>NUCLEOTIDE SEQUENCE [LARGE SCALE GENOMIC DNA]</scope>
    <source>
        <strain evidence="5 6">WCC6</strain>
    </source>
</reference>
<dbReference type="Pfam" id="PF01842">
    <property type="entry name" value="ACT"/>
    <property type="match status" value="1"/>
</dbReference>
<dbReference type="PROSITE" id="PS51671">
    <property type="entry name" value="ACT"/>
    <property type="match status" value="1"/>
</dbReference>
<name>A0A1H2X1N3_ACIFE</name>
<dbReference type="PROSITE" id="PS51371">
    <property type="entry name" value="CBS"/>
    <property type="match status" value="2"/>
</dbReference>
<dbReference type="PANTHER" id="PTHR43080:SF2">
    <property type="entry name" value="CBS DOMAIN-CONTAINING PROTEIN"/>
    <property type="match status" value="1"/>
</dbReference>
<dbReference type="InterPro" id="IPR045865">
    <property type="entry name" value="ACT-like_dom_sf"/>
</dbReference>
<gene>
    <name evidence="5" type="ORF">SAMN05216495_10793</name>
</gene>
<proteinExistence type="predicted"/>
<dbReference type="SMART" id="SM00116">
    <property type="entry name" value="CBS"/>
    <property type="match status" value="2"/>
</dbReference>
<dbReference type="InterPro" id="IPR046342">
    <property type="entry name" value="CBS_dom_sf"/>
</dbReference>
<dbReference type="InterPro" id="IPR002912">
    <property type="entry name" value="ACT_dom"/>
</dbReference>
<dbReference type="PANTHER" id="PTHR43080">
    <property type="entry name" value="CBS DOMAIN-CONTAINING PROTEIN CBSX3, MITOCHONDRIAL"/>
    <property type="match status" value="1"/>
</dbReference>
<evidence type="ECO:0000256" key="2">
    <source>
        <dbReference type="PROSITE-ProRule" id="PRU00703"/>
    </source>
</evidence>
<comment type="caution">
    <text evidence="5">The sequence shown here is derived from an EMBL/GenBank/DDBJ whole genome shotgun (WGS) entry which is preliminary data.</text>
</comment>
<evidence type="ECO:0000313" key="5">
    <source>
        <dbReference type="EMBL" id="SDW86790.1"/>
    </source>
</evidence>
<dbReference type="SUPFAM" id="SSF55021">
    <property type="entry name" value="ACT-like"/>
    <property type="match status" value="1"/>
</dbReference>
<sequence>MQVKDLMTKVVKVVTTEQSLLEIRELMLNNNLRRIPVVDGDGHLKGIVTDGDVSRATPSDASTLDRYEANYILGKLKAKDLMTKAVITVKAEDGVETAAYLMYKFKIGALPVVDATNKVVGIISDTDVFKAFVDLLGYAKTSTKITVDTQDKVGVLAELAEIFKNRGVNIISVVTRKIGPKRAAITVRADLTNAMDIIQTIRDAGFVITDISTLKVDDAHEE</sequence>
<dbReference type="RefSeq" id="WP_012937421.1">
    <property type="nucleotide sequence ID" value="NZ_CALAKB010000044.1"/>
</dbReference>
<dbReference type="CDD" id="cd04584">
    <property type="entry name" value="CBS_pair_AcuB_like"/>
    <property type="match status" value="1"/>
</dbReference>
<organism evidence="5 6">
    <name type="scientific">Acidaminococcus fermentans</name>
    <dbReference type="NCBI Taxonomy" id="905"/>
    <lineage>
        <taxon>Bacteria</taxon>
        <taxon>Bacillati</taxon>
        <taxon>Bacillota</taxon>
        <taxon>Negativicutes</taxon>
        <taxon>Acidaminococcales</taxon>
        <taxon>Acidaminococcaceae</taxon>
        <taxon>Acidaminococcus</taxon>
    </lineage>
</organism>
<evidence type="ECO:0000259" key="3">
    <source>
        <dbReference type="PROSITE" id="PS51371"/>
    </source>
</evidence>
<keyword evidence="1 2" id="KW-0129">CBS domain</keyword>
<dbReference type="Proteomes" id="UP000182379">
    <property type="component" value="Unassembled WGS sequence"/>
</dbReference>